<protein>
    <recommendedName>
        <fullName evidence="2">F-box domain-containing protein</fullName>
    </recommendedName>
</protein>
<dbReference type="PANTHER" id="PTHR31960:SF22">
    <property type="entry name" value="F-BOX PROTEIN PP2-A12"/>
    <property type="match status" value="1"/>
</dbReference>
<accession>A0A7C8YJI6</accession>
<dbReference type="SUPFAM" id="SSF81383">
    <property type="entry name" value="F-box domain"/>
    <property type="match status" value="1"/>
</dbReference>
<dbReference type="InterPro" id="IPR001810">
    <property type="entry name" value="F-box_dom"/>
</dbReference>
<organism evidence="3">
    <name type="scientific">Opuntia streptacantha</name>
    <name type="common">Prickly pear cactus</name>
    <name type="synonym">Opuntia cardona</name>
    <dbReference type="NCBI Taxonomy" id="393608"/>
    <lineage>
        <taxon>Eukaryota</taxon>
        <taxon>Viridiplantae</taxon>
        <taxon>Streptophyta</taxon>
        <taxon>Embryophyta</taxon>
        <taxon>Tracheophyta</taxon>
        <taxon>Spermatophyta</taxon>
        <taxon>Magnoliopsida</taxon>
        <taxon>eudicotyledons</taxon>
        <taxon>Gunneridae</taxon>
        <taxon>Pentapetalae</taxon>
        <taxon>Caryophyllales</taxon>
        <taxon>Cactineae</taxon>
        <taxon>Cactaceae</taxon>
        <taxon>Opuntioideae</taxon>
        <taxon>Opuntia</taxon>
    </lineage>
</organism>
<evidence type="ECO:0000313" key="3">
    <source>
        <dbReference type="EMBL" id="MBA4619653.1"/>
    </source>
</evidence>
<reference evidence="3" key="1">
    <citation type="journal article" date="2013" name="J. Plant Res.">
        <title>Effect of fungi and light on seed germination of three Opuntia species from semiarid lands of central Mexico.</title>
        <authorList>
            <person name="Delgado-Sanchez P."/>
            <person name="Jimenez-Bremont J.F."/>
            <person name="Guerrero-Gonzalez Mde L."/>
            <person name="Flores J."/>
        </authorList>
    </citation>
    <scope>NUCLEOTIDE SEQUENCE</scope>
    <source>
        <tissue evidence="3">Cladode</tissue>
    </source>
</reference>
<sequence length="124" mass="13754">MGSAFGKEASGLSPQSKKTRLGDLPESCVAMVLMNLDPKDICAMARLNRAFHGASSADFVWESKLPANYPQILDKIYDDDDNLPVNLCKVEENGRKGESEGGRETEKEKRGRWAEKTLRDDGSY</sequence>
<feature type="domain" description="F-box" evidence="2">
    <location>
        <begin position="18"/>
        <end position="64"/>
    </location>
</feature>
<evidence type="ECO:0000256" key="1">
    <source>
        <dbReference type="SAM" id="MobiDB-lite"/>
    </source>
</evidence>
<reference evidence="3" key="2">
    <citation type="submission" date="2020-07" db="EMBL/GenBank/DDBJ databases">
        <authorList>
            <person name="Vera ALvarez R."/>
            <person name="Arias-Moreno D.M."/>
            <person name="Jimenez-Jacinto V."/>
            <person name="Jimenez-Bremont J.F."/>
            <person name="Swaminathan K."/>
            <person name="Moose S.P."/>
            <person name="Guerrero-Gonzalez M.L."/>
            <person name="Marino-Ramirez L."/>
            <person name="Landsman D."/>
            <person name="Rodriguez-Kessler M."/>
            <person name="Delgado-Sanchez P."/>
        </authorList>
    </citation>
    <scope>NUCLEOTIDE SEQUENCE</scope>
    <source>
        <tissue evidence="3">Cladode</tissue>
    </source>
</reference>
<proteinExistence type="predicted"/>
<evidence type="ECO:0000259" key="2">
    <source>
        <dbReference type="PROSITE" id="PS50181"/>
    </source>
</evidence>
<dbReference type="PANTHER" id="PTHR31960">
    <property type="entry name" value="F-BOX PROTEIN PP2-A15"/>
    <property type="match status" value="1"/>
</dbReference>
<dbReference type="PROSITE" id="PS50181">
    <property type="entry name" value="FBOX"/>
    <property type="match status" value="1"/>
</dbReference>
<feature type="region of interest" description="Disordered" evidence="1">
    <location>
        <begin position="92"/>
        <end position="124"/>
    </location>
</feature>
<name>A0A7C8YJI6_OPUST</name>
<dbReference type="CDD" id="cd22162">
    <property type="entry name" value="F-box_AtSKIP3-like"/>
    <property type="match status" value="1"/>
</dbReference>
<dbReference type="EMBL" id="GISG01026301">
    <property type="protein sequence ID" value="MBA4619653.1"/>
    <property type="molecule type" value="Transcribed_RNA"/>
</dbReference>
<dbReference type="Gene3D" id="1.20.1280.50">
    <property type="match status" value="1"/>
</dbReference>
<dbReference type="Pfam" id="PF00646">
    <property type="entry name" value="F-box"/>
    <property type="match status" value="1"/>
</dbReference>
<feature type="region of interest" description="Disordered" evidence="1">
    <location>
        <begin position="1"/>
        <end position="21"/>
    </location>
</feature>
<dbReference type="InterPro" id="IPR036047">
    <property type="entry name" value="F-box-like_dom_sf"/>
</dbReference>
<dbReference type="AlphaFoldDB" id="A0A7C8YJI6"/>